<dbReference type="Proteomes" id="UP000281118">
    <property type="component" value="Unassembled WGS sequence"/>
</dbReference>
<dbReference type="EMBL" id="RXFT01000001">
    <property type="protein sequence ID" value="RUR65884.1"/>
    <property type="molecule type" value="Genomic_DNA"/>
</dbReference>
<dbReference type="AlphaFoldDB" id="A0A3S0Z0E1"/>
<feature type="region of interest" description="Disordered" evidence="1">
    <location>
        <begin position="730"/>
        <end position="786"/>
    </location>
</feature>
<accession>A0A3S0Z0E1</accession>
<reference evidence="2 3" key="1">
    <citation type="submission" date="2018-12" db="EMBL/GenBank/DDBJ databases">
        <title>The genome sequences of Variovorax guangxiensis DSM 27352.</title>
        <authorList>
            <person name="Gao J."/>
            <person name="Sun J."/>
        </authorList>
    </citation>
    <scope>NUCLEOTIDE SEQUENCE [LARGE SCALE GENOMIC DNA]</scope>
    <source>
        <strain evidence="2 3">DSM 27352</strain>
    </source>
</reference>
<evidence type="ECO:0000313" key="3">
    <source>
        <dbReference type="Proteomes" id="UP000281118"/>
    </source>
</evidence>
<evidence type="ECO:0000256" key="1">
    <source>
        <dbReference type="SAM" id="MobiDB-lite"/>
    </source>
</evidence>
<protein>
    <submittedName>
        <fullName evidence="2">Uncharacterized protein</fullName>
    </submittedName>
</protein>
<name>A0A3S0Z0E1_9BURK</name>
<evidence type="ECO:0000313" key="2">
    <source>
        <dbReference type="EMBL" id="RUR65884.1"/>
    </source>
</evidence>
<dbReference type="OrthoDB" id="9157617at2"/>
<sequence>MNATRSPAEQRTPRTGAALILGTMPRSHAKAKAMEHGGAIHGPGTPTSDSVPIWASKDEFMLPADTTAAVGKHNLQALVDATHTPTNKAAQKMGRLARADGGLIDQQPGAVTRVGNSYSGGNVTGGVTINGLAPGGTVSTVDAFRAPPPPAQAPVLGTPAAVTPIAPKPVAPPMSALPAAGAATPPAVPAVAPPPPPPAAAPAPLDYANRNAAFNAGAMSRTADLQSGRARISGSASAAPPAGSAAATLAARPVQSIVGYADGGEIEDPRKQVLMNDPGVQLAALTPRQTMATTSDAAGGAMPAPPEPEMKPLPAGPRPYVAEIPYRRDERLAQVAAPAPAPVAASAEQAQVRRVDNAMAVETPAPASAPAPTAAVPESYQPAGSVGGVSGGVSAAERLAQLSRDVAFEKDKQTWRDPNAPTPGLAVIDNAASEADRRAQFNEQANLGNALARTTWSPRRGTQVNDAAVAAAMAPIDARARMAQLTVKEAGDTQRAQLAERGNDARARMVDLRQQQELGINQQRLALESKRVMLDANRDDRAAAAAVPKLAAEAREARLQELLLTGTPEERKVAAASLAAVKGRGLKGEEETGKALPSSAAQGFITNQSNLRTAQNALALLNGQTAGGLAGDTAATGAKGYAPNGLLNRLDPKGVDTRAAIANIGSMLVHDRAGAAVTASETPRLMPFIPAVTDDAATARKKLGQFITNYQAMNDDMATVYKESGYKIPTSPLRQGGADVPQGAAAAPPGAQPIQPPAQIASDADFHRLPSGTVFLDPNGNKRRKQ</sequence>
<comment type="caution">
    <text evidence="2">The sequence shown here is derived from an EMBL/GenBank/DDBJ whole genome shotgun (WGS) entry which is preliminary data.</text>
</comment>
<dbReference type="RefSeq" id="WP_126018995.1">
    <property type="nucleotide sequence ID" value="NZ_RXFT01000001.1"/>
</dbReference>
<proteinExistence type="predicted"/>
<gene>
    <name evidence="2" type="ORF">EJP67_02295</name>
</gene>
<organism evidence="2 3">
    <name type="scientific">Variovorax guangxiensis</name>
    <dbReference type="NCBI Taxonomy" id="1775474"/>
    <lineage>
        <taxon>Bacteria</taxon>
        <taxon>Pseudomonadati</taxon>
        <taxon>Pseudomonadota</taxon>
        <taxon>Betaproteobacteria</taxon>
        <taxon>Burkholderiales</taxon>
        <taxon>Comamonadaceae</taxon>
        <taxon>Variovorax</taxon>
    </lineage>
</organism>
<feature type="region of interest" description="Disordered" evidence="1">
    <location>
        <begin position="292"/>
        <end position="314"/>
    </location>
</feature>